<gene>
    <name evidence="9" type="ORF">A5679_01465</name>
</gene>
<dbReference type="InterPro" id="IPR000192">
    <property type="entry name" value="Aminotrans_V_dom"/>
</dbReference>
<dbReference type="InterPro" id="IPR010970">
    <property type="entry name" value="Cys_dSase_SufS"/>
</dbReference>
<feature type="compositionally biased region" description="Pro residues" evidence="7">
    <location>
        <begin position="147"/>
        <end position="158"/>
    </location>
</feature>
<dbReference type="GO" id="GO:0030170">
    <property type="term" value="F:pyridoxal phosphate binding"/>
    <property type="evidence" value="ECO:0007669"/>
    <property type="project" value="InterPro"/>
</dbReference>
<feature type="region of interest" description="Disordered" evidence="7">
    <location>
        <begin position="145"/>
        <end position="178"/>
    </location>
</feature>
<protein>
    <recommendedName>
        <fullName evidence="3">cysteine desulfurase</fullName>
        <ecNumber evidence="3">2.8.1.7</ecNumber>
    </recommendedName>
</protein>
<keyword evidence="4" id="KW-0808">Transferase</keyword>
<dbReference type="InterPro" id="IPR015421">
    <property type="entry name" value="PyrdxlP-dep_Trfase_major"/>
</dbReference>
<feature type="region of interest" description="Disordered" evidence="7">
    <location>
        <begin position="33"/>
        <end position="119"/>
    </location>
</feature>
<dbReference type="GO" id="GO:0006534">
    <property type="term" value="P:cysteine metabolic process"/>
    <property type="evidence" value="ECO:0007669"/>
    <property type="project" value="InterPro"/>
</dbReference>
<dbReference type="SUPFAM" id="SSF53383">
    <property type="entry name" value="PLP-dependent transferases"/>
    <property type="match status" value="1"/>
</dbReference>
<proteinExistence type="inferred from homology"/>
<dbReference type="RefSeq" id="WP_067306950.1">
    <property type="nucleotide sequence ID" value="NZ_LZJY01000246.1"/>
</dbReference>
<reference evidence="9 10" key="1">
    <citation type="submission" date="2016-06" db="EMBL/GenBank/DDBJ databases">
        <authorList>
            <person name="Kjaerup R.B."/>
            <person name="Dalgaard T.S."/>
            <person name="Juul-Madsen H.R."/>
        </authorList>
    </citation>
    <scope>NUCLEOTIDE SEQUENCE [LARGE SCALE GENOMIC DNA]</scope>
    <source>
        <strain evidence="9 10">E2838</strain>
    </source>
</reference>
<feature type="compositionally biased region" description="Low complexity" evidence="7">
    <location>
        <begin position="56"/>
        <end position="70"/>
    </location>
</feature>
<comment type="cofactor">
    <cofactor evidence="1">
        <name>pyridoxal 5'-phosphate</name>
        <dbReference type="ChEBI" id="CHEBI:597326"/>
    </cofactor>
</comment>
<dbReference type="CDD" id="cd06453">
    <property type="entry name" value="SufS_like"/>
    <property type="match status" value="1"/>
</dbReference>
<sequence>MSTSEYRAVDAESDLPISAAEIAALASQLYAASIRPGPDSPPQSVPVAPRGSVPDTTAATSAGQTAAGGADVYPTPAPALGVTDTYVPAPTSYQLEPPPQTVPVAPRGNAPDATAGSSAGQAAAGVADVYPAPVPALGLTDIYVPAPTSPEPEAPPQTVPVAPRGNVPGTTPAPSAGIATGGLAEPYLPNGDLSAFAVPTQGIVPTLPGVLAGSAPTGPASYQASTASAPYAVPFVLPEVPSVGDRGWSHAAPATPHTPTGDEHNYYFLNVAETVPRLPDEHEVFDVNAIRADFPILKEVVNGKPLIWFDNAATTQKPQVVIDRLSHFYAHENSNIHRAAHELAARATDAYEEARDTVADFIGAPSPENIVFVRGTTEAINLVAHAWGGKHLQPGDEIVITHLEHHANIVPWQLISQKTGAILKVAPIDDAGNLLLSEFEELLGPRTKLVAASQVSNALGTVVPVDKIVELGHRYGARVLIDAAQSIQHVPVDVSELGADFLVFSGHKIYGPTGIGALYGTEDALTETPPWQGGGHMIADVTIERSLYQGPPTKFEAGTGNIADAVGLTEALRYVQRLGIERIAAYEHSLLEYATPRLADIPGVRLVGTATEKASVLSFVLAGHEPLEVGKALNAEGIAVRAGHHCAQPALRRLGLEATVRPSFAFYNTFEEIDVFLRAVRRIAEGGTNVG</sequence>
<evidence type="ECO:0000259" key="8">
    <source>
        <dbReference type="Pfam" id="PF00266"/>
    </source>
</evidence>
<evidence type="ECO:0000313" key="9">
    <source>
        <dbReference type="EMBL" id="OBI00697.1"/>
    </source>
</evidence>
<organism evidence="9 10">
    <name type="scientific">Mycobacterium scrofulaceum</name>
    <dbReference type="NCBI Taxonomy" id="1783"/>
    <lineage>
        <taxon>Bacteria</taxon>
        <taxon>Bacillati</taxon>
        <taxon>Actinomycetota</taxon>
        <taxon>Actinomycetes</taxon>
        <taxon>Mycobacteriales</taxon>
        <taxon>Mycobacteriaceae</taxon>
        <taxon>Mycobacterium</taxon>
    </lineage>
</organism>
<dbReference type="Gene3D" id="3.90.1150.10">
    <property type="entry name" value="Aspartate Aminotransferase, domain 1"/>
    <property type="match status" value="1"/>
</dbReference>
<name>A0A1A2VJ52_MYCSC</name>
<comment type="catalytic activity">
    <reaction evidence="6">
        <text>(sulfur carrier)-H + L-cysteine = (sulfur carrier)-SH + L-alanine</text>
        <dbReference type="Rhea" id="RHEA:43892"/>
        <dbReference type="Rhea" id="RHEA-COMP:14737"/>
        <dbReference type="Rhea" id="RHEA-COMP:14739"/>
        <dbReference type="ChEBI" id="CHEBI:29917"/>
        <dbReference type="ChEBI" id="CHEBI:35235"/>
        <dbReference type="ChEBI" id="CHEBI:57972"/>
        <dbReference type="ChEBI" id="CHEBI:64428"/>
        <dbReference type="EC" id="2.8.1.7"/>
    </reaction>
</comment>
<dbReference type="PANTHER" id="PTHR43586">
    <property type="entry name" value="CYSTEINE DESULFURASE"/>
    <property type="match status" value="1"/>
</dbReference>
<dbReference type="InterPro" id="IPR015424">
    <property type="entry name" value="PyrdxlP-dep_Trfase"/>
</dbReference>
<comment type="similarity">
    <text evidence="2">Belongs to the class-V pyridoxal-phosphate-dependent aminotransferase family. Csd subfamily.</text>
</comment>
<dbReference type="EMBL" id="LZJY01000246">
    <property type="protein sequence ID" value="OBI00697.1"/>
    <property type="molecule type" value="Genomic_DNA"/>
</dbReference>
<dbReference type="GO" id="GO:0031071">
    <property type="term" value="F:cysteine desulfurase activity"/>
    <property type="evidence" value="ECO:0007669"/>
    <property type="project" value="UniProtKB-EC"/>
</dbReference>
<comment type="caution">
    <text evidence="9">The sequence shown here is derived from an EMBL/GenBank/DDBJ whole genome shotgun (WGS) entry which is preliminary data.</text>
</comment>
<dbReference type="InterPro" id="IPR015422">
    <property type="entry name" value="PyrdxlP-dep_Trfase_small"/>
</dbReference>
<dbReference type="AlphaFoldDB" id="A0A1A2VJ52"/>
<dbReference type="Gene3D" id="3.40.640.10">
    <property type="entry name" value="Type I PLP-dependent aspartate aminotransferase-like (Major domain)"/>
    <property type="match status" value="1"/>
</dbReference>
<evidence type="ECO:0000256" key="4">
    <source>
        <dbReference type="ARBA" id="ARBA00022679"/>
    </source>
</evidence>
<dbReference type="Proteomes" id="UP000092207">
    <property type="component" value="Unassembled WGS sequence"/>
</dbReference>
<dbReference type="EC" id="2.8.1.7" evidence="3"/>
<accession>A0A1A2VJ52</accession>
<evidence type="ECO:0000256" key="5">
    <source>
        <dbReference type="ARBA" id="ARBA00022898"/>
    </source>
</evidence>
<evidence type="ECO:0000256" key="1">
    <source>
        <dbReference type="ARBA" id="ARBA00001933"/>
    </source>
</evidence>
<keyword evidence="5" id="KW-0663">Pyridoxal phosphate</keyword>
<evidence type="ECO:0000256" key="3">
    <source>
        <dbReference type="ARBA" id="ARBA00012239"/>
    </source>
</evidence>
<dbReference type="Pfam" id="PF00266">
    <property type="entry name" value="Aminotran_5"/>
    <property type="match status" value="1"/>
</dbReference>
<evidence type="ECO:0000256" key="6">
    <source>
        <dbReference type="ARBA" id="ARBA00050776"/>
    </source>
</evidence>
<dbReference type="PANTHER" id="PTHR43586:SF8">
    <property type="entry name" value="CYSTEINE DESULFURASE 1, CHLOROPLASTIC"/>
    <property type="match status" value="1"/>
</dbReference>
<dbReference type="NCBIfam" id="TIGR01979">
    <property type="entry name" value="sufS"/>
    <property type="match status" value="1"/>
</dbReference>
<evidence type="ECO:0000256" key="2">
    <source>
        <dbReference type="ARBA" id="ARBA00010447"/>
    </source>
</evidence>
<evidence type="ECO:0000313" key="10">
    <source>
        <dbReference type="Proteomes" id="UP000092207"/>
    </source>
</evidence>
<dbReference type="NCBIfam" id="NF041166">
    <property type="entry name" value="f2_encap_cargo1"/>
    <property type="match status" value="1"/>
</dbReference>
<feature type="domain" description="Aminotransferase class V" evidence="8">
    <location>
        <begin position="307"/>
        <end position="676"/>
    </location>
</feature>
<evidence type="ECO:0000256" key="7">
    <source>
        <dbReference type="SAM" id="MobiDB-lite"/>
    </source>
</evidence>